<dbReference type="Gramene" id="AET2Gv20489900.2">
    <property type="protein sequence ID" value="AET2Gv20489900.2"/>
    <property type="gene ID" value="AET2Gv20489900"/>
</dbReference>
<evidence type="ECO:0000313" key="1">
    <source>
        <dbReference type="EnsemblPlants" id="AET2Gv20489900.2"/>
    </source>
</evidence>
<dbReference type="PANTHER" id="PTHR48212">
    <property type="entry name" value="CCHC-TYPE DOMAIN-CONTAINING PROTEIN"/>
    <property type="match status" value="1"/>
</dbReference>
<reference evidence="2" key="1">
    <citation type="journal article" date="2014" name="Science">
        <title>Ancient hybridizations among the ancestral genomes of bread wheat.</title>
        <authorList>
            <consortium name="International Wheat Genome Sequencing Consortium,"/>
            <person name="Marcussen T."/>
            <person name="Sandve S.R."/>
            <person name="Heier L."/>
            <person name="Spannagl M."/>
            <person name="Pfeifer M."/>
            <person name="Jakobsen K.S."/>
            <person name="Wulff B.B."/>
            <person name="Steuernagel B."/>
            <person name="Mayer K.F."/>
            <person name="Olsen O.A."/>
        </authorList>
    </citation>
    <scope>NUCLEOTIDE SEQUENCE [LARGE SCALE GENOMIC DNA]</scope>
    <source>
        <strain evidence="2">cv. AL8/78</strain>
    </source>
</reference>
<keyword evidence="2" id="KW-1185">Reference proteome</keyword>
<dbReference type="PANTHER" id="PTHR48212:SF1">
    <property type="entry name" value="CCHC-TYPE DOMAIN-CONTAINING PROTEIN"/>
    <property type="match status" value="1"/>
</dbReference>
<proteinExistence type="predicted"/>
<dbReference type="Proteomes" id="UP000015105">
    <property type="component" value="Chromosome 2D"/>
</dbReference>
<dbReference type="AlphaFoldDB" id="A0A453BFX9"/>
<reference evidence="1" key="3">
    <citation type="journal article" date="2017" name="Nature">
        <title>Genome sequence of the progenitor of the wheat D genome Aegilops tauschii.</title>
        <authorList>
            <person name="Luo M.C."/>
            <person name="Gu Y.Q."/>
            <person name="Puiu D."/>
            <person name="Wang H."/>
            <person name="Twardziok S.O."/>
            <person name="Deal K.R."/>
            <person name="Huo N."/>
            <person name="Zhu T."/>
            <person name="Wang L."/>
            <person name="Wang Y."/>
            <person name="McGuire P.E."/>
            <person name="Liu S."/>
            <person name="Long H."/>
            <person name="Ramasamy R.K."/>
            <person name="Rodriguez J.C."/>
            <person name="Van S.L."/>
            <person name="Yuan L."/>
            <person name="Wang Z."/>
            <person name="Xia Z."/>
            <person name="Xiao L."/>
            <person name="Anderson O.D."/>
            <person name="Ouyang S."/>
            <person name="Liang Y."/>
            <person name="Zimin A.V."/>
            <person name="Pertea G."/>
            <person name="Qi P."/>
            <person name="Bennetzen J.L."/>
            <person name="Dai X."/>
            <person name="Dawson M.W."/>
            <person name="Muller H.G."/>
            <person name="Kugler K."/>
            <person name="Rivarola-Duarte L."/>
            <person name="Spannagl M."/>
            <person name="Mayer K.F.X."/>
            <person name="Lu F.H."/>
            <person name="Bevan M.W."/>
            <person name="Leroy P."/>
            <person name="Li P."/>
            <person name="You F.M."/>
            <person name="Sun Q."/>
            <person name="Liu Z."/>
            <person name="Lyons E."/>
            <person name="Wicker T."/>
            <person name="Salzberg S.L."/>
            <person name="Devos K.M."/>
            <person name="Dvorak J."/>
        </authorList>
    </citation>
    <scope>NUCLEOTIDE SEQUENCE [LARGE SCALE GENOMIC DNA]</scope>
    <source>
        <strain evidence="1">cv. AL8/78</strain>
    </source>
</reference>
<evidence type="ECO:0008006" key="3">
    <source>
        <dbReference type="Google" id="ProtNLM"/>
    </source>
</evidence>
<reference evidence="1" key="4">
    <citation type="submission" date="2019-03" db="UniProtKB">
        <authorList>
            <consortium name="EnsemblPlants"/>
        </authorList>
    </citation>
    <scope>IDENTIFICATION</scope>
</reference>
<name>A0A453BFX9_AEGTS</name>
<reference evidence="2" key="2">
    <citation type="journal article" date="2017" name="Nat. Plants">
        <title>The Aegilops tauschii genome reveals multiple impacts of transposons.</title>
        <authorList>
            <person name="Zhao G."/>
            <person name="Zou C."/>
            <person name="Li K."/>
            <person name="Wang K."/>
            <person name="Li T."/>
            <person name="Gao L."/>
            <person name="Zhang X."/>
            <person name="Wang H."/>
            <person name="Yang Z."/>
            <person name="Liu X."/>
            <person name="Jiang W."/>
            <person name="Mao L."/>
            <person name="Kong X."/>
            <person name="Jiao Y."/>
            <person name="Jia J."/>
        </authorList>
    </citation>
    <scope>NUCLEOTIDE SEQUENCE [LARGE SCALE GENOMIC DNA]</scope>
    <source>
        <strain evidence="2">cv. AL8/78</strain>
    </source>
</reference>
<reference evidence="1" key="5">
    <citation type="journal article" date="2021" name="G3 (Bethesda)">
        <title>Aegilops tauschii genome assembly Aet v5.0 features greater sequence contiguity and improved annotation.</title>
        <authorList>
            <person name="Wang L."/>
            <person name="Zhu T."/>
            <person name="Rodriguez J.C."/>
            <person name="Deal K.R."/>
            <person name="Dubcovsky J."/>
            <person name="McGuire P.E."/>
            <person name="Lux T."/>
            <person name="Spannagl M."/>
            <person name="Mayer K.F.X."/>
            <person name="Baldrich P."/>
            <person name="Meyers B.C."/>
            <person name="Huo N."/>
            <person name="Gu Y.Q."/>
            <person name="Zhou H."/>
            <person name="Devos K.M."/>
            <person name="Bennetzen J.L."/>
            <person name="Unver T."/>
            <person name="Budak H."/>
            <person name="Gulick P.J."/>
            <person name="Galiba G."/>
            <person name="Kalapos B."/>
            <person name="Nelson D.R."/>
            <person name="Li P."/>
            <person name="You F.M."/>
            <person name="Luo M.C."/>
            <person name="Dvorak J."/>
        </authorList>
    </citation>
    <scope>NUCLEOTIDE SEQUENCE [LARGE SCALE GENOMIC DNA]</scope>
    <source>
        <strain evidence="1">cv. AL8/78</strain>
    </source>
</reference>
<organism evidence="1 2">
    <name type="scientific">Aegilops tauschii subsp. strangulata</name>
    <name type="common">Goatgrass</name>
    <dbReference type="NCBI Taxonomy" id="200361"/>
    <lineage>
        <taxon>Eukaryota</taxon>
        <taxon>Viridiplantae</taxon>
        <taxon>Streptophyta</taxon>
        <taxon>Embryophyta</taxon>
        <taxon>Tracheophyta</taxon>
        <taxon>Spermatophyta</taxon>
        <taxon>Magnoliopsida</taxon>
        <taxon>Liliopsida</taxon>
        <taxon>Poales</taxon>
        <taxon>Poaceae</taxon>
        <taxon>BOP clade</taxon>
        <taxon>Pooideae</taxon>
        <taxon>Triticodae</taxon>
        <taxon>Triticeae</taxon>
        <taxon>Triticinae</taxon>
        <taxon>Aegilops</taxon>
    </lineage>
</organism>
<dbReference type="EnsemblPlants" id="AET2Gv20489900.2">
    <property type="protein sequence ID" value="AET2Gv20489900.2"/>
    <property type="gene ID" value="AET2Gv20489900"/>
</dbReference>
<protein>
    <recommendedName>
        <fullName evidence="3">CCHC-type domain-containing protein</fullName>
    </recommendedName>
</protein>
<sequence>MAFYSDHHAYASNTTNSTESIQELISKISHRLDDLARQREVVFEDRTSSYDPYSRGHPYVAPTCHICGFQGHSPTECQRGYSHPPDSYGMSFAPQPSSYQNNYSYGWPENQNMSYRNNSPEISSFASSYPLQGIRYNVESHNHAPQQFYSPPTHIPQHQEMCPMELNGPPFGQPTTPAPVVQSHVQVPTQDEFDDIDKLTLLSLEFTWSAEDDPIRKVILEEMKKIKSGKELVEEVRKIEKNINAGSTISSLLELSVPGISLEVCDVRTPSHSAEQDSESPEEEILQIQEEILEAKAQDDPELNYPSDQVEDLEDPMYILPEEVKEAPVVEDEEPEIHLPIVIQERDVAGLSNPLDDMRPYDLFATTLHCMIPSIKLDLKNYLLGHDHTYPVIGISLIYDDTYSPYASPMLNETYHSHASLELNDKYHPHVSVDLADFYHPKHVLYSYAYVIGYSIDDLEGIIPTACIVSFVECSFRFLLLHRSLHADQVRVTFLGTLVDSEHGDEEKQGGTHEEE</sequence>
<evidence type="ECO:0000313" key="2">
    <source>
        <dbReference type="Proteomes" id="UP000015105"/>
    </source>
</evidence>
<accession>A0A453BFX9</accession>